<organism evidence="2 3">
    <name type="scientific">Alicyclobacillus cellulosilyticus</name>
    <dbReference type="NCBI Taxonomy" id="1003997"/>
    <lineage>
        <taxon>Bacteria</taxon>
        <taxon>Bacillati</taxon>
        <taxon>Bacillota</taxon>
        <taxon>Bacilli</taxon>
        <taxon>Bacillales</taxon>
        <taxon>Alicyclobacillaceae</taxon>
        <taxon>Alicyclobacillus</taxon>
    </lineage>
</organism>
<keyword evidence="1" id="KW-0812">Transmembrane</keyword>
<name>A0A917KHX7_9BACL</name>
<keyword evidence="1" id="KW-0472">Membrane</keyword>
<dbReference type="Proteomes" id="UP000637695">
    <property type="component" value="Unassembled WGS sequence"/>
</dbReference>
<keyword evidence="3" id="KW-1185">Reference proteome</keyword>
<reference evidence="2" key="2">
    <citation type="submission" date="2020-09" db="EMBL/GenBank/DDBJ databases">
        <authorList>
            <person name="Sun Q."/>
            <person name="Ohkuma M."/>
        </authorList>
    </citation>
    <scope>NUCLEOTIDE SEQUENCE</scope>
    <source>
        <strain evidence="2">JCM 18487</strain>
    </source>
</reference>
<feature type="transmembrane region" description="Helical" evidence="1">
    <location>
        <begin position="12"/>
        <end position="30"/>
    </location>
</feature>
<keyword evidence="1" id="KW-1133">Transmembrane helix</keyword>
<accession>A0A917KHX7</accession>
<gene>
    <name evidence="2" type="ORF">GCM10010885_24690</name>
</gene>
<protein>
    <submittedName>
        <fullName evidence="2">Uncharacterized protein</fullName>
    </submittedName>
</protein>
<dbReference type="AlphaFoldDB" id="A0A917KHX7"/>
<evidence type="ECO:0000256" key="1">
    <source>
        <dbReference type="SAM" id="Phobius"/>
    </source>
</evidence>
<evidence type="ECO:0000313" key="3">
    <source>
        <dbReference type="Proteomes" id="UP000637695"/>
    </source>
</evidence>
<sequence length="72" mass="8311">MYLQNPGRVESFGCLILIAAMLYVTLEYVIRAKMAEEKALLELPGKRKSWRPTALSVLEMFEPLEVMHFHAE</sequence>
<proteinExistence type="predicted"/>
<dbReference type="EMBL" id="BMOY01000078">
    <property type="protein sequence ID" value="GGJ14492.1"/>
    <property type="molecule type" value="Genomic_DNA"/>
</dbReference>
<comment type="caution">
    <text evidence="2">The sequence shown here is derived from an EMBL/GenBank/DDBJ whole genome shotgun (WGS) entry which is preliminary data.</text>
</comment>
<reference evidence="2" key="1">
    <citation type="journal article" date="2014" name="Int. J. Syst. Evol. Microbiol.">
        <title>Complete genome sequence of Corynebacterium casei LMG S-19264T (=DSM 44701T), isolated from a smear-ripened cheese.</title>
        <authorList>
            <consortium name="US DOE Joint Genome Institute (JGI-PGF)"/>
            <person name="Walter F."/>
            <person name="Albersmeier A."/>
            <person name="Kalinowski J."/>
            <person name="Ruckert C."/>
        </authorList>
    </citation>
    <scope>NUCLEOTIDE SEQUENCE</scope>
    <source>
        <strain evidence="2">JCM 18487</strain>
    </source>
</reference>
<evidence type="ECO:0000313" key="2">
    <source>
        <dbReference type="EMBL" id="GGJ14492.1"/>
    </source>
</evidence>